<dbReference type="PANTHER" id="PTHR43630">
    <property type="entry name" value="POLY-BETA-1,6-N-ACETYL-D-GLUCOSAMINE SYNTHASE"/>
    <property type="match status" value="1"/>
</dbReference>
<feature type="transmembrane region" description="Helical" evidence="1">
    <location>
        <begin position="269"/>
        <end position="287"/>
    </location>
</feature>
<dbReference type="Gene3D" id="3.90.550.10">
    <property type="entry name" value="Spore Coat Polysaccharide Biosynthesis Protein SpsA, Chain A"/>
    <property type="match status" value="1"/>
</dbReference>
<accession>A0A0M0BUW3</accession>
<feature type="transmembrane region" description="Helical" evidence="1">
    <location>
        <begin position="243"/>
        <end position="263"/>
    </location>
</feature>
<dbReference type="SUPFAM" id="SSF53448">
    <property type="entry name" value="Nucleotide-diphospho-sugar transferases"/>
    <property type="match status" value="1"/>
</dbReference>
<evidence type="ECO:0000256" key="1">
    <source>
        <dbReference type="SAM" id="Phobius"/>
    </source>
</evidence>
<evidence type="ECO:0000313" key="3">
    <source>
        <dbReference type="EMBL" id="KON32418.1"/>
    </source>
</evidence>
<proteinExistence type="predicted"/>
<dbReference type="InterPro" id="IPR001173">
    <property type="entry name" value="Glyco_trans_2-like"/>
</dbReference>
<reference evidence="4" key="1">
    <citation type="submission" date="2015-06" db="EMBL/GenBank/DDBJ databases">
        <title>New insights into the roles of widespread benthic archaea in carbon and nitrogen cycling.</title>
        <authorList>
            <person name="Lazar C.S."/>
            <person name="Baker B.J."/>
            <person name="Seitz K.W."/>
            <person name="Hyde A.S."/>
            <person name="Dick G.J."/>
            <person name="Hinrichs K.-U."/>
            <person name="Teske A.P."/>
        </authorList>
    </citation>
    <scope>NUCLEOTIDE SEQUENCE [LARGE SCALE GENOMIC DNA]</scope>
</reference>
<gene>
    <name evidence="3" type="ORF">AC478_00255</name>
</gene>
<dbReference type="PATRIC" id="fig|1685125.3.peg.759"/>
<dbReference type="Pfam" id="PF00535">
    <property type="entry name" value="Glycos_transf_2"/>
    <property type="match status" value="1"/>
</dbReference>
<dbReference type="InterPro" id="IPR029044">
    <property type="entry name" value="Nucleotide-diphossugar_trans"/>
</dbReference>
<name>A0A0M0BUW3_9ARCH</name>
<feature type="domain" description="Glycosyltransferase 2-like" evidence="2">
    <location>
        <begin position="13"/>
        <end position="163"/>
    </location>
</feature>
<dbReference type="EMBL" id="LFWV01000002">
    <property type="protein sequence ID" value="KON32418.1"/>
    <property type="molecule type" value="Genomic_DNA"/>
</dbReference>
<keyword evidence="1" id="KW-0812">Transmembrane</keyword>
<comment type="caution">
    <text evidence="3">The sequence shown here is derived from an EMBL/GenBank/DDBJ whole genome shotgun (WGS) entry which is preliminary data.</text>
</comment>
<dbReference type="AlphaFoldDB" id="A0A0M0BUW3"/>
<dbReference type="Proteomes" id="UP000054016">
    <property type="component" value="Unassembled WGS sequence"/>
</dbReference>
<keyword evidence="1" id="KW-0472">Membrane</keyword>
<protein>
    <recommendedName>
        <fullName evidence="2">Glycosyltransferase 2-like domain-containing protein</fullName>
    </recommendedName>
</protein>
<dbReference type="PANTHER" id="PTHR43630:SF2">
    <property type="entry name" value="GLYCOSYLTRANSFERASE"/>
    <property type="match status" value="1"/>
</dbReference>
<organism evidence="3 4">
    <name type="scientific">miscellaneous Crenarchaeota group-1 archaeon SG8-32-3</name>
    <dbReference type="NCBI Taxonomy" id="1685125"/>
    <lineage>
        <taxon>Archaea</taxon>
        <taxon>Candidatus Bathyarchaeota</taxon>
        <taxon>MCG-1</taxon>
    </lineage>
</organism>
<feature type="transmembrane region" description="Helical" evidence="1">
    <location>
        <begin position="299"/>
        <end position="328"/>
    </location>
</feature>
<keyword evidence="1" id="KW-1133">Transmembrane helix</keyword>
<evidence type="ECO:0000259" key="2">
    <source>
        <dbReference type="Pfam" id="PF00535"/>
    </source>
</evidence>
<evidence type="ECO:0000313" key="4">
    <source>
        <dbReference type="Proteomes" id="UP000054016"/>
    </source>
</evidence>
<sequence>MRTVEEVSPPKVSILVATLNSELTIEGCLKAICELNYPKDLLEIIVVDGCSMDGTLEIAEKYHVKVISAPLNAPAAYNYALKIVSSDVIGFIDADAKVEKEWLNKLVAYLDKPQVAGISGGIETWNKENVWARSIGYDLENRYARLKKSVVRIATMNLLMKKKVIEEVGGFDEHLPSQYDTDLGFRVTNRGYKLLFEPDAKCYHFNRSTVRAYFRQQLQYGKNTVKLYFKHSKLIKGDGITDFGMNIQPLLLLAVASFFLLGLPEVLRFLWYASVFLLGSIFVYYVFSAVKLAVKFKDAVAMLLVMLYFVRALAWFTGAVITTVSFLAGDRR</sequence>